<keyword evidence="2" id="KW-0472">Membrane</keyword>
<dbReference type="PROSITE" id="PS00409">
    <property type="entry name" value="PROKAR_NTER_METHYL"/>
    <property type="match status" value="1"/>
</dbReference>
<dbReference type="SUPFAM" id="SSF54523">
    <property type="entry name" value="Pili subunits"/>
    <property type="match status" value="1"/>
</dbReference>
<feature type="region of interest" description="Disordered" evidence="1">
    <location>
        <begin position="123"/>
        <end position="154"/>
    </location>
</feature>
<dbReference type="NCBIfam" id="TIGR02532">
    <property type="entry name" value="IV_pilin_GFxxxE"/>
    <property type="match status" value="1"/>
</dbReference>
<dbReference type="Proteomes" id="UP000322976">
    <property type="component" value="Unassembled WGS sequence"/>
</dbReference>
<evidence type="ECO:0000313" key="3">
    <source>
        <dbReference type="EMBL" id="TZE83467.1"/>
    </source>
</evidence>
<dbReference type="RefSeq" id="WP_149544085.1">
    <property type="nucleotide sequence ID" value="NZ_VTPS01000001.1"/>
</dbReference>
<keyword evidence="2" id="KW-1133">Transmembrane helix</keyword>
<proteinExistence type="predicted"/>
<dbReference type="InterPro" id="IPR012902">
    <property type="entry name" value="N_methyl_site"/>
</dbReference>
<keyword evidence="4" id="KW-1185">Reference proteome</keyword>
<dbReference type="InterPro" id="IPR045584">
    <property type="entry name" value="Pilin-like"/>
</dbReference>
<evidence type="ECO:0000256" key="1">
    <source>
        <dbReference type="SAM" id="MobiDB-lite"/>
    </source>
</evidence>
<name>A0A5D8QGD9_9THEO</name>
<sequence>MLRWERGFTLIEVIVAMAILAVTSIAIFGSIYTSLDTDYSSTIMTEESIIAQNIVEGIKSGDITEAHIDDYPFNGRTYSVDITESGQTNGVSRYDIEVNLRDRNNNPYLLSFYYKPGVLSGEPGGGDDGGNPGGGGNNGGNPGNGGNNGGGEGDLPDDEDSLWAIIKRIVEYLLVILFIAAVVIYMAFEWGPITTLRRIAICLNELNAENQSITRQTLYDKLHSKYGFNPSRFFKWVWGLK</sequence>
<dbReference type="AlphaFoldDB" id="A0A5D8QGD9"/>
<feature type="transmembrane region" description="Helical" evidence="2">
    <location>
        <begin position="169"/>
        <end position="188"/>
    </location>
</feature>
<comment type="caution">
    <text evidence="3">The sequence shown here is derived from an EMBL/GenBank/DDBJ whole genome shotgun (WGS) entry which is preliminary data.</text>
</comment>
<evidence type="ECO:0000313" key="4">
    <source>
        <dbReference type="Proteomes" id="UP000322976"/>
    </source>
</evidence>
<gene>
    <name evidence="3" type="ORF">FWJ32_00850</name>
</gene>
<organism evidence="3 4">
    <name type="scientific">Calorimonas adulescens</name>
    <dbReference type="NCBI Taxonomy" id="2606906"/>
    <lineage>
        <taxon>Bacteria</taxon>
        <taxon>Bacillati</taxon>
        <taxon>Bacillota</taxon>
        <taxon>Clostridia</taxon>
        <taxon>Thermoanaerobacterales</taxon>
        <taxon>Thermoanaerobacteraceae</taxon>
        <taxon>Calorimonas</taxon>
    </lineage>
</organism>
<protein>
    <submittedName>
        <fullName evidence="3">Prepilin-type N-terminal cleavage/methylation domain-containing protein</fullName>
    </submittedName>
</protein>
<feature type="compositionally biased region" description="Gly residues" evidence="1">
    <location>
        <begin position="123"/>
        <end position="153"/>
    </location>
</feature>
<dbReference type="Pfam" id="PF07963">
    <property type="entry name" value="N_methyl"/>
    <property type="match status" value="1"/>
</dbReference>
<evidence type="ECO:0000256" key="2">
    <source>
        <dbReference type="SAM" id="Phobius"/>
    </source>
</evidence>
<reference evidence="3 4" key="1">
    <citation type="submission" date="2019-08" db="EMBL/GenBank/DDBJ databases">
        <title>Calorimonas adulescens gen. nov., sp. nov., an anaerobic thermophilic bacterium from Sakhalin hot spring.</title>
        <authorList>
            <person name="Khomyakova M.A."/>
            <person name="Merkel A.Y."/>
            <person name="Novikov A."/>
            <person name="Bonch-Osmolovskaya E.A."/>
            <person name="Slobodkin A.I."/>
        </authorList>
    </citation>
    <scope>NUCLEOTIDE SEQUENCE [LARGE SCALE GENOMIC DNA]</scope>
    <source>
        <strain evidence="3 4">A05MB</strain>
    </source>
</reference>
<dbReference type="EMBL" id="VTPS01000001">
    <property type="protein sequence ID" value="TZE83467.1"/>
    <property type="molecule type" value="Genomic_DNA"/>
</dbReference>
<accession>A0A5D8QGD9</accession>
<keyword evidence="2" id="KW-0812">Transmembrane</keyword>
<feature type="transmembrane region" description="Helical" evidence="2">
    <location>
        <begin position="7"/>
        <end position="32"/>
    </location>
</feature>